<evidence type="ECO:0000256" key="11">
    <source>
        <dbReference type="ARBA" id="ARBA00022801"/>
    </source>
</evidence>
<keyword evidence="27" id="KW-1185">Reference proteome</keyword>
<evidence type="ECO:0000313" key="26">
    <source>
        <dbReference type="EnsemblMetazoa" id="G4448.1:cds"/>
    </source>
</evidence>
<keyword evidence="15" id="KW-0832">Ubl conjugation</keyword>
<evidence type="ECO:0000256" key="4">
    <source>
        <dbReference type="ARBA" id="ARBA00022490"/>
    </source>
</evidence>
<dbReference type="PROSITE" id="PS51194">
    <property type="entry name" value="HELICASE_CTER"/>
    <property type="match status" value="1"/>
</dbReference>
<dbReference type="OMA" id="INCTICT"/>
<keyword evidence="13" id="KW-0862">Zinc</keyword>
<evidence type="ECO:0000256" key="10">
    <source>
        <dbReference type="ARBA" id="ARBA00022741"/>
    </source>
</evidence>
<dbReference type="Pfam" id="PF16739">
    <property type="entry name" value="CARD_2"/>
    <property type="match status" value="2"/>
</dbReference>
<dbReference type="Gene3D" id="2.170.150.30">
    <property type="entry name" value="RIG-I-like receptor, C-terminal regulatory domain"/>
    <property type="match status" value="1"/>
</dbReference>
<dbReference type="SUPFAM" id="SSF52540">
    <property type="entry name" value="P-loop containing nucleoside triphosphate hydrolases"/>
    <property type="match status" value="1"/>
</dbReference>
<dbReference type="InterPro" id="IPR041204">
    <property type="entry name" value="RIG-I-like_C"/>
</dbReference>
<evidence type="ECO:0000256" key="21">
    <source>
        <dbReference type="SAM" id="MobiDB-lite"/>
    </source>
</evidence>
<dbReference type="InterPro" id="IPR027417">
    <property type="entry name" value="P-loop_NTPase"/>
</dbReference>
<feature type="domain" description="Helicase ATP-binding" evidence="23">
    <location>
        <begin position="355"/>
        <end position="535"/>
    </location>
</feature>
<dbReference type="Gene3D" id="1.20.1320.30">
    <property type="match status" value="1"/>
</dbReference>
<feature type="domain" description="RLR CTR" evidence="25">
    <location>
        <begin position="903"/>
        <end position="1030"/>
    </location>
</feature>
<dbReference type="GO" id="GO:0003723">
    <property type="term" value="F:RNA binding"/>
    <property type="evidence" value="ECO:0007669"/>
    <property type="project" value="UniProtKB-KW"/>
</dbReference>
<evidence type="ECO:0000256" key="19">
    <source>
        <dbReference type="ARBA" id="ARBA00049390"/>
    </source>
</evidence>
<keyword evidence="4" id="KW-0963">Cytoplasm</keyword>
<evidence type="ECO:0000256" key="17">
    <source>
        <dbReference type="ARBA" id="ARBA00022884"/>
    </source>
</evidence>
<dbReference type="PANTHER" id="PTHR14074">
    <property type="entry name" value="HELICASE WITH DEATH DOMAIN-RELATED"/>
    <property type="match status" value="1"/>
</dbReference>
<evidence type="ECO:0000259" key="24">
    <source>
        <dbReference type="PROSITE" id="PS51194"/>
    </source>
</evidence>
<dbReference type="InterPro" id="IPR021673">
    <property type="entry name" value="RLR_CTR"/>
</dbReference>
<evidence type="ECO:0000256" key="7">
    <source>
        <dbReference type="ARBA" id="ARBA00022588"/>
    </source>
</evidence>
<keyword evidence="17" id="KW-0694">RNA-binding</keyword>
<evidence type="ECO:0000256" key="20">
    <source>
        <dbReference type="SAM" id="Coils"/>
    </source>
</evidence>
<dbReference type="SMART" id="SM00490">
    <property type="entry name" value="HELICc"/>
    <property type="match status" value="1"/>
</dbReference>
<dbReference type="PANTHER" id="PTHR14074:SF16">
    <property type="entry name" value="ANTIVIRAL INNATE IMMUNE RESPONSE RECEPTOR RIG-I"/>
    <property type="match status" value="1"/>
</dbReference>
<dbReference type="SMART" id="SM00487">
    <property type="entry name" value="DEXDc"/>
    <property type="match status" value="1"/>
</dbReference>
<comment type="catalytic activity">
    <reaction evidence="19">
        <text>ATP + H2O = ADP + phosphate + H(+)</text>
        <dbReference type="Rhea" id="RHEA:13065"/>
        <dbReference type="ChEBI" id="CHEBI:15377"/>
        <dbReference type="ChEBI" id="CHEBI:15378"/>
        <dbReference type="ChEBI" id="CHEBI:30616"/>
        <dbReference type="ChEBI" id="CHEBI:43474"/>
        <dbReference type="ChEBI" id="CHEBI:456216"/>
        <dbReference type="EC" id="3.6.4.13"/>
    </reaction>
    <physiologicalReaction direction="left-to-right" evidence="19">
        <dbReference type="Rhea" id="RHEA:13066"/>
    </physiologicalReaction>
</comment>
<dbReference type="GO" id="GO:0042981">
    <property type="term" value="P:regulation of apoptotic process"/>
    <property type="evidence" value="ECO:0007669"/>
    <property type="project" value="InterPro"/>
</dbReference>
<dbReference type="Gene3D" id="3.40.50.300">
    <property type="entry name" value="P-loop containing nucleotide triphosphate hydrolases"/>
    <property type="match status" value="2"/>
</dbReference>
<dbReference type="InterPro" id="IPR051363">
    <property type="entry name" value="RLR_Helicase"/>
</dbReference>
<evidence type="ECO:0000259" key="22">
    <source>
        <dbReference type="PROSITE" id="PS50209"/>
    </source>
</evidence>
<accession>A0A8W8MY23</accession>
<evidence type="ECO:0000256" key="13">
    <source>
        <dbReference type="ARBA" id="ARBA00022833"/>
    </source>
</evidence>
<evidence type="ECO:0000256" key="12">
    <source>
        <dbReference type="ARBA" id="ARBA00022806"/>
    </source>
</evidence>
<dbReference type="EnsemblMetazoa" id="G4448.2">
    <property type="protein sequence ID" value="G4448.2:cds"/>
    <property type="gene ID" value="G4448"/>
</dbReference>
<dbReference type="GO" id="GO:0045087">
    <property type="term" value="P:innate immune response"/>
    <property type="evidence" value="ECO:0007669"/>
    <property type="project" value="UniProtKB-KW"/>
</dbReference>
<dbReference type="GO" id="GO:0003677">
    <property type="term" value="F:DNA binding"/>
    <property type="evidence" value="ECO:0007669"/>
    <property type="project" value="InterPro"/>
</dbReference>
<keyword evidence="5" id="KW-1017">Isopeptide bond</keyword>
<sequence>MAEHEQPKSSLHYMANIECRLDSIETPVHALVALYRPLITRSVKVDDIVFYLDDIIFTEEREEIIALKARKGSTKAMKHLLSLIEKSVANDKWTKFVEILEKKGYQYVAKALRGEEVNSDVYKKYKNLLSPVRMDLVEKINPNDLLDLLESQEKVIEQSDTEHIKAEMENNGPMAGMIVLLDRIWRKSENWYTSFLKVLCLKEYTYFVERLDRQFALDLDKEMLESKPAESPGCKQTTATDEETKNTEGSFPVQCVSDEEEYRLAESGNFNELFSGDFHGEKPIQAVVNNVGDKDGVEDTEAKSVIETEETEEVDTDLKRTYQNASAEEQNHVSAEDLQTSLGAFEERQYQNELALPAQRGQNCIIIAPTGSGKTFVAVKIIKHHLKNREIQREKKIAFVVEKNNLATQQSETINRHVACKLKVVSGDTMRDEDFKDLAVLLSQFDVFVITAQMLVNAMDKRNLRIESFSLIIFDECHHCHGGHSFYKTMIPYHDKKLEDPEERILLPQIVGFTASIGVGKANTQGQVVNHIKTMMANLDADALVSVKENYFELVTKMNTPDNTILKIPKRKIDQFGAIIKDLMVKTEDCLALANDKLPDKNALSPPSTKGNEEYTQWLQTSLMDAGVRADRDLSPFLFTIRKYLEIYNEALIIHSNARASDALCYILQNIQDLQISDTGTEIEIRAKTLFENVREELNICATDDQKCEENPLLMKLKEIILETHREESNMRGIVFVRTRVVADIIASWMKETDELKEIKARKYTGAQARGTDGGSTKSKQRETIELFTKGDFKVIVATTIAEEGLDIEECNLVVKYDYAGNLISQIQAKGRGRAVNSRFFILASENKCVAERELTNSLQEPMMEEAMNFVQQEIQAENEKYQMEKQELQRQAKRERDAAVHNQSSRTNAQRQCVLRCLKCNQYLCLSNELKKIGFHFACVSEKLKNHVTCEKSEEIIFENKKIKIGVGIVKCICGEKIGNVALHRGIHFPMLQIKAIKIEDDKKELRRLKQWKKVEEEYFTVSPLSTRDFKRISESGKLVDMD</sequence>
<keyword evidence="14" id="KW-0067">ATP-binding</keyword>
<dbReference type="GO" id="GO:0003724">
    <property type="term" value="F:RNA helicase activity"/>
    <property type="evidence" value="ECO:0007669"/>
    <property type="project" value="UniProtKB-EC"/>
</dbReference>
<evidence type="ECO:0000256" key="14">
    <source>
        <dbReference type="ARBA" id="ARBA00022840"/>
    </source>
</evidence>
<reference evidence="26" key="1">
    <citation type="submission" date="2022-08" db="UniProtKB">
        <authorList>
            <consortium name="EnsemblMetazoa"/>
        </authorList>
    </citation>
    <scope>IDENTIFICATION</scope>
    <source>
        <strain evidence="26">05x7-T-G4-1.051#20</strain>
    </source>
</reference>
<dbReference type="GO" id="GO:0005737">
    <property type="term" value="C:cytoplasm"/>
    <property type="evidence" value="ECO:0007669"/>
    <property type="project" value="UniProtKB-SubCell"/>
</dbReference>
<dbReference type="InterPro" id="IPR014001">
    <property type="entry name" value="Helicase_ATP-bd"/>
</dbReference>
<keyword evidence="20" id="KW-0175">Coiled coil</keyword>
<dbReference type="Pfam" id="PF11648">
    <property type="entry name" value="RIG-I_C-RD"/>
    <property type="match status" value="1"/>
</dbReference>
<dbReference type="Gene3D" id="1.10.533.10">
    <property type="entry name" value="Death Domain, Fas"/>
    <property type="match status" value="2"/>
</dbReference>
<evidence type="ECO:0000313" key="27">
    <source>
        <dbReference type="Proteomes" id="UP000005408"/>
    </source>
</evidence>
<evidence type="ECO:0000256" key="2">
    <source>
        <dbReference type="ARBA" id="ARBA00006866"/>
    </source>
</evidence>
<dbReference type="Pfam" id="PF18119">
    <property type="entry name" value="RIG-I_C"/>
    <property type="match status" value="1"/>
</dbReference>
<protein>
    <recommendedName>
        <fullName evidence="3">RNA helicase</fullName>
        <ecNumber evidence="3">3.6.4.13</ecNumber>
    </recommendedName>
</protein>
<evidence type="ECO:0000259" key="23">
    <source>
        <dbReference type="PROSITE" id="PS51192"/>
    </source>
</evidence>
<dbReference type="GO" id="GO:0016787">
    <property type="term" value="F:hydrolase activity"/>
    <property type="evidence" value="ECO:0007669"/>
    <property type="project" value="UniProtKB-KW"/>
</dbReference>
<dbReference type="OrthoDB" id="416741at2759"/>
<dbReference type="Pfam" id="PF04851">
    <property type="entry name" value="ResIII"/>
    <property type="match status" value="1"/>
</dbReference>
<organism evidence="26 27">
    <name type="scientific">Magallana gigas</name>
    <name type="common">Pacific oyster</name>
    <name type="synonym">Crassostrea gigas</name>
    <dbReference type="NCBI Taxonomy" id="29159"/>
    <lineage>
        <taxon>Eukaryota</taxon>
        <taxon>Metazoa</taxon>
        <taxon>Spiralia</taxon>
        <taxon>Lophotrochozoa</taxon>
        <taxon>Mollusca</taxon>
        <taxon>Bivalvia</taxon>
        <taxon>Autobranchia</taxon>
        <taxon>Pteriomorphia</taxon>
        <taxon>Ostreida</taxon>
        <taxon>Ostreoidea</taxon>
        <taxon>Ostreidae</taxon>
        <taxon>Magallana</taxon>
    </lineage>
</organism>
<keyword evidence="11" id="KW-0378">Hydrolase</keyword>
<keyword evidence="10" id="KW-0547">Nucleotide-binding</keyword>
<dbReference type="PROSITE" id="PS51789">
    <property type="entry name" value="RLR_CTR"/>
    <property type="match status" value="1"/>
</dbReference>
<evidence type="ECO:0000259" key="25">
    <source>
        <dbReference type="PROSITE" id="PS51789"/>
    </source>
</evidence>
<dbReference type="CDD" id="cd01671">
    <property type="entry name" value="CARD"/>
    <property type="match status" value="1"/>
</dbReference>
<dbReference type="InterPro" id="IPR001315">
    <property type="entry name" value="CARD"/>
</dbReference>
<keyword evidence="18" id="KW-0051">Antiviral defense</keyword>
<evidence type="ECO:0000256" key="18">
    <source>
        <dbReference type="ARBA" id="ARBA00023118"/>
    </source>
</evidence>
<evidence type="ECO:0000256" key="1">
    <source>
        <dbReference type="ARBA" id="ARBA00004496"/>
    </source>
</evidence>
<keyword evidence="8" id="KW-0479">Metal-binding</keyword>
<dbReference type="Pfam" id="PF00271">
    <property type="entry name" value="Helicase_C"/>
    <property type="match status" value="1"/>
</dbReference>
<dbReference type="PROSITE" id="PS50209">
    <property type="entry name" value="CARD"/>
    <property type="match status" value="1"/>
</dbReference>
<name>A0A8W8MY23_MAGGI</name>
<evidence type="ECO:0000256" key="5">
    <source>
        <dbReference type="ARBA" id="ARBA00022499"/>
    </source>
</evidence>
<feature type="coiled-coil region" evidence="20">
    <location>
        <begin position="868"/>
        <end position="899"/>
    </location>
</feature>
<keyword evidence="6" id="KW-0597">Phosphoprotein</keyword>
<dbReference type="InterPro" id="IPR031964">
    <property type="entry name" value="CARD_dom"/>
</dbReference>
<dbReference type="SUPFAM" id="SSF47986">
    <property type="entry name" value="DEATH domain"/>
    <property type="match status" value="1"/>
</dbReference>
<dbReference type="AlphaFoldDB" id="A0A8W8MY23"/>
<proteinExistence type="inferred from homology"/>
<feature type="domain" description="Helicase C-terminal" evidence="24">
    <location>
        <begin position="716"/>
        <end position="883"/>
    </location>
</feature>
<dbReference type="GO" id="GO:0046872">
    <property type="term" value="F:metal ion binding"/>
    <property type="evidence" value="ECO:0007669"/>
    <property type="project" value="UniProtKB-KW"/>
</dbReference>
<keyword evidence="9" id="KW-0677">Repeat</keyword>
<comment type="similarity">
    <text evidence="2">Belongs to the helicase family. RLR subfamily.</text>
</comment>
<dbReference type="GO" id="GO:0005524">
    <property type="term" value="F:ATP binding"/>
    <property type="evidence" value="ECO:0007669"/>
    <property type="project" value="UniProtKB-KW"/>
</dbReference>
<comment type="subcellular location">
    <subcellularLocation>
        <location evidence="1">Cytoplasm</location>
    </subcellularLocation>
</comment>
<dbReference type="EnsemblMetazoa" id="G4448.1">
    <property type="protein sequence ID" value="G4448.1:cds"/>
    <property type="gene ID" value="G4448"/>
</dbReference>
<evidence type="ECO:0000256" key="15">
    <source>
        <dbReference type="ARBA" id="ARBA00022843"/>
    </source>
</evidence>
<dbReference type="GO" id="GO:0051607">
    <property type="term" value="P:defense response to virus"/>
    <property type="evidence" value="ECO:0007669"/>
    <property type="project" value="UniProtKB-KW"/>
</dbReference>
<feature type="domain" description="CARD" evidence="22">
    <location>
        <begin position="121"/>
        <end position="199"/>
    </location>
</feature>
<dbReference type="InterPro" id="IPR038557">
    <property type="entry name" value="RLR_C_sf"/>
</dbReference>
<evidence type="ECO:0000256" key="8">
    <source>
        <dbReference type="ARBA" id="ARBA00022723"/>
    </source>
</evidence>
<keyword evidence="7" id="KW-0399">Innate immunity</keyword>
<evidence type="ECO:0000256" key="3">
    <source>
        <dbReference type="ARBA" id="ARBA00012552"/>
    </source>
</evidence>
<feature type="region of interest" description="Disordered" evidence="21">
    <location>
        <begin position="226"/>
        <end position="250"/>
    </location>
</feature>
<keyword evidence="16" id="KW-0391">Immunity</keyword>
<dbReference type="InterPro" id="IPR006935">
    <property type="entry name" value="Helicase/UvrB_N"/>
</dbReference>
<dbReference type="PROSITE" id="PS51192">
    <property type="entry name" value="HELICASE_ATP_BIND_1"/>
    <property type="match status" value="1"/>
</dbReference>
<evidence type="ECO:0000256" key="16">
    <source>
        <dbReference type="ARBA" id="ARBA00022859"/>
    </source>
</evidence>
<dbReference type="EC" id="3.6.4.13" evidence="3"/>
<evidence type="ECO:0000256" key="6">
    <source>
        <dbReference type="ARBA" id="ARBA00022553"/>
    </source>
</evidence>
<dbReference type="Proteomes" id="UP000005408">
    <property type="component" value="Unassembled WGS sequence"/>
</dbReference>
<dbReference type="InterPro" id="IPR011029">
    <property type="entry name" value="DEATH-like_dom_sf"/>
</dbReference>
<keyword evidence="12" id="KW-0347">Helicase</keyword>
<evidence type="ECO:0000256" key="9">
    <source>
        <dbReference type="ARBA" id="ARBA00022737"/>
    </source>
</evidence>
<dbReference type="InterPro" id="IPR001650">
    <property type="entry name" value="Helicase_C-like"/>
</dbReference>